<evidence type="ECO:0000256" key="2">
    <source>
        <dbReference type="ARBA" id="ARBA00023125"/>
    </source>
</evidence>
<name>A0A7G9FKF6_9FIRM</name>
<dbReference type="InterPro" id="IPR009057">
    <property type="entry name" value="Homeodomain-like_sf"/>
</dbReference>
<evidence type="ECO:0000313" key="5">
    <source>
        <dbReference type="EMBL" id="QNL99037.1"/>
    </source>
</evidence>
<dbReference type="GO" id="GO:0003700">
    <property type="term" value="F:DNA-binding transcription factor activity"/>
    <property type="evidence" value="ECO:0007669"/>
    <property type="project" value="InterPro"/>
</dbReference>
<keyword evidence="1" id="KW-0805">Transcription regulation</keyword>
<dbReference type="PANTHER" id="PTHR43280">
    <property type="entry name" value="ARAC-FAMILY TRANSCRIPTIONAL REGULATOR"/>
    <property type="match status" value="1"/>
</dbReference>
<dbReference type="Gene3D" id="1.10.10.60">
    <property type="entry name" value="Homeodomain-like"/>
    <property type="match status" value="2"/>
</dbReference>
<dbReference type="Pfam" id="PF12833">
    <property type="entry name" value="HTH_18"/>
    <property type="match status" value="1"/>
</dbReference>
<dbReference type="SUPFAM" id="SSF46689">
    <property type="entry name" value="Homeodomain-like"/>
    <property type="match status" value="2"/>
</dbReference>
<evidence type="ECO:0000256" key="3">
    <source>
        <dbReference type="ARBA" id="ARBA00023163"/>
    </source>
</evidence>
<dbReference type="GO" id="GO:0043565">
    <property type="term" value="F:sequence-specific DNA binding"/>
    <property type="evidence" value="ECO:0007669"/>
    <property type="project" value="InterPro"/>
</dbReference>
<organism evidence="5 6">
    <name type="scientific">Wujia chipingensis</name>
    <dbReference type="NCBI Taxonomy" id="2763670"/>
    <lineage>
        <taxon>Bacteria</taxon>
        <taxon>Bacillati</taxon>
        <taxon>Bacillota</taxon>
        <taxon>Clostridia</taxon>
        <taxon>Lachnospirales</taxon>
        <taxon>Lachnospiraceae</taxon>
        <taxon>Wujia</taxon>
    </lineage>
</organism>
<dbReference type="InterPro" id="IPR020449">
    <property type="entry name" value="Tscrpt_reg_AraC-type_HTH"/>
</dbReference>
<keyword evidence="3" id="KW-0804">Transcription</keyword>
<dbReference type="SMART" id="SM00342">
    <property type="entry name" value="HTH_ARAC"/>
    <property type="match status" value="1"/>
</dbReference>
<dbReference type="PRINTS" id="PR00032">
    <property type="entry name" value="HTHARAC"/>
</dbReference>
<proteinExistence type="predicted"/>
<reference evidence="5 6" key="1">
    <citation type="submission" date="2020-08" db="EMBL/GenBank/DDBJ databases">
        <authorList>
            <person name="Liu C."/>
            <person name="Sun Q."/>
        </authorList>
    </citation>
    <scope>NUCLEOTIDE SEQUENCE [LARGE SCALE GENOMIC DNA]</scope>
    <source>
        <strain evidence="5 6">NSJ-4</strain>
    </source>
</reference>
<dbReference type="EMBL" id="CP060632">
    <property type="protein sequence ID" value="QNL99037.1"/>
    <property type="molecule type" value="Genomic_DNA"/>
</dbReference>
<evidence type="ECO:0000256" key="1">
    <source>
        <dbReference type="ARBA" id="ARBA00023015"/>
    </source>
</evidence>
<keyword evidence="2" id="KW-0238">DNA-binding</keyword>
<keyword evidence="6" id="KW-1185">Reference proteome</keyword>
<accession>A0A7G9FKF6</accession>
<gene>
    <name evidence="5" type="ORF">H9Q76_09845</name>
</gene>
<dbReference type="InterPro" id="IPR018060">
    <property type="entry name" value="HTH_AraC"/>
</dbReference>
<dbReference type="PANTHER" id="PTHR43280:SF28">
    <property type="entry name" value="HTH-TYPE TRANSCRIPTIONAL ACTIVATOR RHAS"/>
    <property type="match status" value="1"/>
</dbReference>
<evidence type="ECO:0000259" key="4">
    <source>
        <dbReference type="PROSITE" id="PS01124"/>
    </source>
</evidence>
<dbReference type="AlphaFoldDB" id="A0A7G9FKF6"/>
<dbReference type="PROSITE" id="PS01124">
    <property type="entry name" value="HTH_ARAC_FAMILY_2"/>
    <property type="match status" value="1"/>
</dbReference>
<sequence length="399" mass="45728">MQSIDHDYIGTITGSLFGIPTRIYKNNTLIFYHSTVNLVKDPVSIYQADILKITDHVGYFMTAHFCYYGIVNSDNYKIVIGPTSQVPNSTPTLRDLAMQLDIPGDDIDDFIIAMQDITHIPLESLMQLLCLLNYILNNEKCFLHDVFIDDAIQKQFIESMNKHDADMFFSDETTQSITLHNTYDFEQNVMNMVRKGDYMALTGVIEKSTALKIGTMSDNQLRQLKDTFIATTTLVSRSAIHGGMNPDDAFTLSDSYIQKCESSNDYSRIINLRYRMLIDFARRVNQLQEAGAKSQLVSDVANYIDHHMSETITVEAMAKEFYMSRSYLSKRFKAESNITLTDFILNRKTEEAKHLLRYTDKPLTAISLDLGFSSPGHFSRVFRKYVSMSPSDYRKKYLN</sequence>
<dbReference type="RefSeq" id="WP_249321029.1">
    <property type="nucleotide sequence ID" value="NZ_CP060632.1"/>
</dbReference>
<dbReference type="KEGG" id="wcp:H9Q76_09845"/>
<feature type="domain" description="HTH araC/xylS-type" evidence="4">
    <location>
        <begin position="298"/>
        <end position="396"/>
    </location>
</feature>
<evidence type="ECO:0000313" key="6">
    <source>
        <dbReference type="Proteomes" id="UP000515819"/>
    </source>
</evidence>
<dbReference type="Proteomes" id="UP000515819">
    <property type="component" value="Chromosome"/>
</dbReference>
<protein>
    <submittedName>
        <fullName evidence="5">Helix-turn-helix domain-containing protein</fullName>
    </submittedName>
</protein>